<reference evidence="2" key="1">
    <citation type="submission" date="2022-08" db="UniProtKB">
        <authorList>
            <consortium name="EnsemblMetazoa"/>
        </authorList>
    </citation>
    <scope>IDENTIFICATION</scope>
    <source>
        <strain evidence="2">05x7-T-G4-1.051#20</strain>
    </source>
</reference>
<keyword evidence="3" id="KW-1185">Reference proteome</keyword>
<accession>A0A8W8LS79</accession>
<sequence>MSRHTACYHHGPPTKSSVAFVTENSDNVPLTFSNQVRPGSPVPRGLHFEKNRSLSRSPARGQRLPSPAHNKSSNEAKDQLTGDLNKKESGY</sequence>
<dbReference type="Proteomes" id="UP000005408">
    <property type="component" value="Unassembled WGS sequence"/>
</dbReference>
<dbReference type="EnsemblMetazoa" id="G29445.1">
    <property type="protein sequence ID" value="G29445.1:cds"/>
    <property type="gene ID" value="G29445"/>
</dbReference>
<feature type="compositionally biased region" description="Basic and acidic residues" evidence="1">
    <location>
        <begin position="72"/>
        <end position="91"/>
    </location>
</feature>
<dbReference type="AlphaFoldDB" id="A0A8W8LS79"/>
<proteinExistence type="predicted"/>
<feature type="region of interest" description="Disordered" evidence="1">
    <location>
        <begin position="30"/>
        <end position="91"/>
    </location>
</feature>
<evidence type="ECO:0000256" key="1">
    <source>
        <dbReference type="SAM" id="MobiDB-lite"/>
    </source>
</evidence>
<evidence type="ECO:0000313" key="3">
    <source>
        <dbReference type="Proteomes" id="UP000005408"/>
    </source>
</evidence>
<organism evidence="2 3">
    <name type="scientific">Magallana gigas</name>
    <name type="common">Pacific oyster</name>
    <name type="synonym">Crassostrea gigas</name>
    <dbReference type="NCBI Taxonomy" id="29159"/>
    <lineage>
        <taxon>Eukaryota</taxon>
        <taxon>Metazoa</taxon>
        <taxon>Spiralia</taxon>
        <taxon>Lophotrochozoa</taxon>
        <taxon>Mollusca</taxon>
        <taxon>Bivalvia</taxon>
        <taxon>Autobranchia</taxon>
        <taxon>Pteriomorphia</taxon>
        <taxon>Ostreida</taxon>
        <taxon>Ostreoidea</taxon>
        <taxon>Ostreidae</taxon>
        <taxon>Magallana</taxon>
    </lineage>
</organism>
<protein>
    <submittedName>
        <fullName evidence="2">Uncharacterized protein</fullName>
    </submittedName>
</protein>
<evidence type="ECO:0000313" key="2">
    <source>
        <dbReference type="EnsemblMetazoa" id="G29445.1:cds"/>
    </source>
</evidence>
<name>A0A8W8LS79_MAGGI</name>